<sequence length="116" mass="13834">MEEELVNLNIINEEDLVEMLGDEIASGEDYRFCLVGRVLMDSVLHFLSMSNVLADLWHPSRRACIMEIGEKRVLFHFYNKIDLKWLVEGMSWFFNKHLIVFHKLEVRIQFKVLFLM</sequence>
<evidence type="ECO:0000313" key="2">
    <source>
        <dbReference type="EMBL" id="KAK5825833.1"/>
    </source>
</evidence>
<dbReference type="InterPro" id="IPR025558">
    <property type="entry name" value="DUF4283"/>
</dbReference>
<organism evidence="2 3">
    <name type="scientific">Gossypium arboreum</name>
    <name type="common">Tree cotton</name>
    <name type="synonym">Gossypium nanking</name>
    <dbReference type="NCBI Taxonomy" id="29729"/>
    <lineage>
        <taxon>Eukaryota</taxon>
        <taxon>Viridiplantae</taxon>
        <taxon>Streptophyta</taxon>
        <taxon>Embryophyta</taxon>
        <taxon>Tracheophyta</taxon>
        <taxon>Spermatophyta</taxon>
        <taxon>Magnoliopsida</taxon>
        <taxon>eudicotyledons</taxon>
        <taxon>Gunneridae</taxon>
        <taxon>Pentapetalae</taxon>
        <taxon>rosids</taxon>
        <taxon>malvids</taxon>
        <taxon>Malvales</taxon>
        <taxon>Malvaceae</taxon>
        <taxon>Malvoideae</taxon>
        <taxon>Gossypium</taxon>
    </lineage>
</organism>
<dbReference type="Pfam" id="PF14111">
    <property type="entry name" value="DUF4283"/>
    <property type="match status" value="1"/>
</dbReference>
<name>A0ABR0PN21_GOSAR</name>
<proteinExistence type="predicted"/>
<evidence type="ECO:0000313" key="3">
    <source>
        <dbReference type="Proteomes" id="UP001358586"/>
    </source>
</evidence>
<comment type="caution">
    <text evidence="2">The sequence shown here is derived from an EMBL/GenBank/DDBJ whole genome shotgun (WGS) entry which is preliminary data.</text>
</comment>
<accession>A0ABR0PN21</accession>
<evidence type="ECO:0000259" key="1">
    <source>
        <dbReference type="Pfam" id="PF14111"/>
    </source>
</evidence>
<feature type="domain" description="DUF4283" evidence="1">
    <location>
        <begin position="28"/>
        <end position="109"/>
    </location>
</feature>
<dbReference type="Proteomes" id="UP001358586">
    <property type="component" value="Chromosome 6"/>
</dbReference>
<keyword evidence="3" id="KW-1185">Reference proteome</keyword>
<gene>
    <name evidence="2" type="ORF">PVK06_020701</name>
</gene>
<reference evidence="2 3" key="1">
    <citation type="submission" date="2023-03" db="EMBL/GenBank/DDBJ databases">
        <title>WGS of Gossypium arboreum.</title>
        <authorList>
            <person name="Yu D."/>
        </authorList>
    </citation>
    <scope>NUCLEOTIDE SEQUENCE [LARGE SCALE GENOMIC DNA]</scope>
    <source>
        <tissue evidence="2">Leaf</tissue>
    </source>
</reference>
<dbReference type="EMBL" id="JARKNE010000006">
    <property type="protein sequence ID" value="KAK5825833.1"/>
    <property type="molecule type" value="Genomic_DNA"/>
</dbReference>
<protein>
    <recommendedName>
        <fullName evidence="1">DUF4283 domain-containing protein</fullName>
    </recommendedName>
</protein>